<sequence>MEHNNEVLDTIEDFGKQWQEYTENTGFYGSLSALESLIEPLLNISDISNSKIADVGAGTGRYALMFHQAGADKIVALEPSDAFSVLQKNTEEINSIECFKKRADEIPYAGFDYVFCIGVLQFIPDPAPALVAMGRALNNRGRIFLWVYGQENNRLYLSFVLPLRKITTRLPHAALKALTLTLLPIAEIYALAGRFLKLPLSEYLSKYFLKVDRYTRRVIIHDQLNPSYVRYYGKNELKALLEKCGFEDIRMHHRMGYSWSVTARYAGN</sequence>
<name>A0A1W1HBY1_9BACT</name>
<protein>
    <submittedName>
        <fullName evidence="2">Putative methyl transferase</fullName>
    </submittedName>
</protein>
<dbReference type="EMBL" id="FWEV01000117">
    <property type="protein sequence ID" value="SLM29946.1"/>
    <property type="molecule type" value="Genomic_DNA"/>
</dbReference>
<gene>
    <name evidence="2" type="ORF">MTBBW1_2030036</name>
</gene>
<dbReference type="CDD" id="cd02440">
    <property type="entry name" value="AdoMet_MTases"/>
    <property type="match status" value="1"/>
</dbReference>
<evidence type="ECO:0000313" key="2">
    <source>
        <dbReference type="EMBL" id="SLM29946.1"/>
    </source>
</evidence>
<keyword evidence="2" id="KW-0808">Transferase</keyword>
<proteinExistence type="predicted"/>
<dbReference type="AlphaFoldDB" id="A0A1W1HBY1"/>
<evidence type="ECO:0000259" key="1">
    <source>
        <dbReference type="Pfam" id="PF08241"/>
    </source>
</evidence>
<dbReference type="GO" id="GO:0008757">
    <property type="term" value="F:S-adenosylmethionine-dependent methyltransferase activity"/>
    <property type="evidence" value="ECO:0007669"/>
    <property type="project" value="InterPro"/>
</dbReference>
<dbReference type="InterPro" id="IPR029063">
    <property type="entry name" value="SAM-dependent_MTases_sf"/>
</dbReference>
<dbReference type="RefSeq" id="WP_186441630.1">
    <property type="nucleotide sequence ID" value="NZ_LT828556.1"/>
</dbReference>
<dbReference type="Pfam" id="PF08241">
    <property type="entry name" value="Methyltransf_11"/>
    <property type="match status" value="1"/>
</dbReference>
<feature type="domain" description="Methyltransferase type 11" evidence="1">
    <location>
        <begin position="54"/>
        <end position="144"/>
    </location>
</feature>
<keyword evidence="3" id="KW-1185">Reference proteome</keyword>
<dbReference type="PANTHER" id="PTHR43861">
    <property type="entry name" value="TRANS-ACONITATE 2-METHYLTRANSFERASE-RELATED"/>
    <property type="match status" value="1"/>
</dbReference>
<organism evidence="2 3">
    <name type="scientific">Desulfamplus magnetovallimortis</name>
    <dbReference type="NCBI Taxonomy" id="1246637"/>
    <lineage>
        <taxon>Bacteria</taxon>
        <taxon>Pseudomonadati</taxon>
        <taxon>Thermodesulfobacteriota</taxon>
        <taxon>Desulfobacteria</taxon>
        <taxon>Desulfobacterales</taxon>
        <taxon>Desulfobacteraceae</taxon>
        <taxon>Desulfamplus</taxon>
    </lineage>
</organism>
<dbReference type="SUPFAM" id="SSF53335">
    <property type="entry name" value="S-adenosyl-L-methionine-dependent methyltransferases"/>
    <property type="match status" value="1"/>
</dbReference>
<dbReference type="Proteomes" id="UP000191931">
    <property type="component" value="Unassembled WGS sequence"/>
</dbReference>
<reference evidence="2 3" key="1">
    <citation type="submission" date="2017-03" db="EMBL/GenBank/DDBJ databases">
        <authorList>
            <person name="Afonso C.L."/>
            <person name="Miller P.J."/>
            <person name="Scott M.A."/>
            <person name="Spackman E."/>
            <person name="Goraichik I."/>
            <person name="Dimitrov K.M."/>
            <person name="Suarez D.L."/>
            <person name="Swayne D.E."/>
        </authorList>
    </citation>
    <scope>NUCLEOTIDE SEQUENCE [LARGE SCALE GENOMIC DNA]</scope>
    <source>
        <strain evidence="2">PRJEB14757</strain>
    </source>
</reference>
<dbReference type="Gene3D" id="3.40.50.150">
    <property type="entry name" value="Vaccinia Virus protein VP39"/>
    <property type="match status" value="1"/>
</dbReference>
<dbReference type="InterPro" id="IPR013216">
    <property type="entry name" value="Methyltransf_11"/>
</dbReference>
<accession>A0A1W1HBY1</accession>
<dbReference type="PANTHER" id="PTHR43861:SF1">
    <property type="entry name" value="TRANS-ACONITATE 2-METHYLTRANSFERASE"/>
    <property type="match status" value="1"/>
</dbReference>
<evidence type="ECO:0000313" key="3">
    <source>
        <dbReference type="Proteomes" id="UP000191931"/>
    </source>
</evidence>
<dbReference type="STRING" id="1246637.MTBBW1_2030036"/>